<dbReference type="InterPro" id="IPR039538">
    <property type="entry name" value="BetI_C"/>
</dbReference>
<evidence type="ECO:0000256" key="1">
    <source>
        <dbReference type="ARBA" id="ARBA00022491"/>
    </source>
</evidence>
<dbReference type="EMBL" id="JAXIVS010000001">
    <property type="protein sequence ID" value="MDY7224884.1"/>
    <property type="molecule type" value="Genomic_DNA"/>
</dbReference>
<comment type="caution">
    <text evidence="7">The sequence shown here is derived from an EMBL/GenBank/DDBJ whole genome shotgun (WGS) entry which is preliminary data.</text>
</comment>
<reference evidence="7 8" key="1">
    <citation type="submission" date="2023-12" db="EMBL/GenBank/DDBJ databases">
        <title>the genome sequence of Hyalangium sp. s54d21.</title>
        <authorList>
            <person name="Zhang X."/>
        </authorList>
    </citation>
    <scope>NUCLEOTIDE SEQUENCE [LARGE SCALE GENOMIC DNA]</scope>
    <source>
        <strain evidence="8">s54d21</strain>
    </source>
</reference>
<dbReference type="PANTHER" id="PTHR30055">
    <property type="entry name" value="HTH-TYPE TRANSCRIPTIONAL REGULATOR RUTR"/>
    <property type="match status" value="1"/>
</dbReference>
<accession>A0ABU5GUL7</accession>
<keyword evidence="8" id="KW-1185">Reference proteome</keyword>
<dbReference type="Proteomes" id="UP001291309">
    <property type="component" value="Unassembled WGS sequence"/>
</dbReference>
<dbReference type="SUPFAM" id="SSF46689">
    <property type="entry name" value="Homeodomain-like"/>
    <property type="match status" value="1"/>
</dbReference>
<dbReference type="PROSITE" id="PS50977">
    <property type="entry name" value="HTH_TETR_2"/>
    <property type="match status" value="1"/>
</dbReference>
<feature type="domain" description="HTH tetR-type" evidence="6">
    <location>
        <begin position="11"/>
        <end position="71"/>
    </location>
</feature>
<dbReference type="InterPro" id="IPR036271">
    <property type="entry name" value="Tet_transcr_reg_TetR-rel_C_sf"/>
</dbReference>
<sequence>MSTRGASRKGQERSEAILDAAEKLLVEEGHAALTLRGVAQRAGIRLGNLQYYFATREALVRALLARVLERATARVEARVGGATGSARTLEVALEPLLEDQKDPNSYRLFYDLWAMAAREPAIAAELRAFYVRYVDAVAQWLREASPGLSRAEAHARAELLVALLEGLSLFRSGTVGEPDKRVEATLRRVTAWLRESPP</sequence>
<feature type="DNA-binding region" description="H-T-H motif" evidence="5">
    <location>
        <begin position="34"/>
        <end position="53"/>
    </location>
</feature>
<evidence type="ECO:0000259" key="6">
    <source>
        <dbReference type="PROSITE" id="PS50977"/>
    </source>
</evidence>
<dbReference type="Pfam" id="PF13977">
    <property type="entry name" value="TetR_C_6"/>
    <property type="match status" value="1"/>
</dbReference>
<keyword evidence="3 5" id="KW-0238">DNA-binding</keyword>
<gene>
    <name evidence="7" type="ORF">SYV04_00760</name>
</gene>
<dbReference type="InterPro" id="IPR001647">
    <property type="entry name" value="HTH_TetR"/>
</dbReference>
<name>A0ABU5GUL7_9BACT</name>
<dbReference type="InterPro" id="IPR009057">
    <property type="entry name" value="Homeodomain-like_sf"/>
</dbReference>
<keyword evidence="4" id="KW-0804">Transcription</keyword>
<evidence type="ECO:0000256" key="3">
    <source>
        <dbReference type="ARBA" id="ARBA00023125"/>
    </source>
</evidence>
<dbReference type="PANTHER" id="PTHR30055:SF226">
    <property type="entry name" value="HTH-TYPE TRANSCRIPTIONAL REGULATOR PKSA"/>
    <property type="match status" value="1"/>
</dbReference>
<evidence type="ECO:0000313" key="7">
    <source>
        <dbReference type="EMBL" id="MDY7224884.1"/>
    </source>
</evidence>
<organism evidence="7 8">
    <name type="scientific">Hyalangium rubrum</name>
    <dbReference type="NCBI Taxonomy" id="3103134"/>
    <lineage>
        <taxon>Bacteria</taxon>
        <taxon>Pseudomonadati</taxon>
        <taxon>Myxococcota</taxon>
        <taxon>Myxococcia</taxon>
        <taxon>Myxococcales</taxon>
        <taxon>Cystobacterineae</taxon>
        <taxon>Archangiaceae</taxon>
        <taxon>Hyalangium</taxon>
    </lineage>
</organism>
<proteinExistence type="predicted"/>
<evidence type="ECO:0000313" key="8">
    <source>
        <dbReference type="Proteomes" id="UP001291309"/>
    </source>
</evidence>
<evidence type="ECO:0000256" key="4">
    <source>
        <dbReference type="ARBA" id="ARBA00023163"/>
    </source>
</evidence>
<keyword evidence="2" id="KW-0805">Transcription regulation</keyword>
<keyword evidence="1" id="KW-0678">Repressor</keyword>
<evidence type="ECO:0000256" key="2">
    <source>
        <dbReference type="ARBA" id="ARBA00023015"/>
    </source>
</evidence>
<evidence type="ECO:0000256" key="5">
    <source>
        <dbReference type="PROSITE-ProRule" id="PRU00335"/>
    </source>
</evidence>
<dbReference type="RefSeq" id="WP_321543610.1">
    <property type="nucleotide sequence ID" value="NZ_JAXIVS010000001.1"/>
</dbReference>
<protein>
    <submittedName>
        <fullName evidence="7">TetR family transcriptional regulator C-terminal domain-containing protein</fullName>
    </submittedName>
</protein>
<dbReference type="PRINTS" id="PR00455">
    <property type="entry name" value="HTHTETR"/>
</dbReference>
<dbReference type="SUPFAM" id="SSF48498">
    <property type="entry name" value="Tetracyclin repressor-like, C-terminal domain"/>
    <property type="match status" value="1"/>
</dbReference>
<dbReference type="InterPro" id="IPR050109">
    <property type="entry name" value="HTH-type_TetR-like_transc_reg"/>
</dbReference>
<dbReference type="Gene3D" id="1.10.357.10">
    <property type="entry name" value="Tetracycline Repressor, domain 2"/>
    <property type="match status" value="1"/>
</dbReference>
<dbReference type="Pfam" id="PF00440">
    <property type="entry name" value="TetR_N"/>
    <property type="match status" value="1"/>
</dbReference>